<dbReference type="NCBIfam" id="TIGR02608">
    <property type="entry name" value="delta_60_rpt"/>
    <property type="match status" value="6"/>
</dbReference>
<dbReference type="Pfam" id="PF17164">
    <property type="entry name" value="DUF5122"/>
    <property type="match status" value="4"/>
</dbReference>
<evidence type="ECO:0000313" key="5">
    <source>
        <dbReference type="Proteomes" id="UP000018004"/>
    </source>
</evidence>
<dbReference type="eggNOG" id="COG4733">
    <property type="taxonomic scope" value="Bacteria"/>
</dbReference>
<organism evidence="4 5">
    <name type="scientific">Flavobacterium limnosediminis JC2902</name>
    <dbReference type="NCBI Taxonomy" id="1341181"/>
    <lineage>
        <taxon>Bacteria</taxon>
        <taxon>Pseudomonadati</taxon>
        <taxon>Bacteroidota</taxon>
        <taxon>Flavobacteriia</taxon>
        <taxon>Flavobacteriales</taxon>
        <taxon>Flavobacteriaceae</taxon>
        <taxon>Flavobacterium</taxon>
    </lineage>
</organism>
<evidence type="ECO:0000313" key="4">
    <source>
        <dbReference type="EMBL" id="ESU27239.1"/>
    </source>
</evidence>
<proteinExistence type="predicted"/>
<dbReference type="NCBIfam" id="TIGR04183">
    <property type="entry name" value="Por_Secre_tail"/>
    <property type="match status" value="1"/>
</dbReference>
<dbReference type="Gene3D" id="2.80.10.50">
    <property type="match status" value="3"/>
</dbReference>
<name>V6SLD0_9FLAO</name>
<gene>
    <name evidence="4" type="ORF">FLJC2902T_22130</name>
</gene>
<keyword evidence="1 2" id="KW-0732">Signal</keyword>
<evidence type="ECO:0000256" key="2">
    <source>
        <dbReference type="SAM" id="SignalP"/>
    </source>
</evidence>
<dbReference type="STRING" id="1341181.FLJC2902T_22130"/>
<protein>
    <recommendedName>
        <fullName evidence="3">Secretion system C-terminal sorting domain-containing protein</fullName>
    </recommendedName>
</protein>
<dbReference type="EMBL" id="AVGG01000012">
    <property type="protein sequence ID" value="ESU27239.1"/>
    <property type="molecule type" value="Genomic_DNA"/>
</dbReference>
<feature type="chain" id="PRO_5004750789" description="Secretion system C-terminal sorting domain-containing protein" evidence="2">
    <location>
        <begin position="19"/>
        <end position="481"/>
    </location>
</feature>
<comment type="caution">
    <text evidence="4">The sequence shown here is derived from an EMBL/GenBank/DDBJ whole genome shotgun (WGS) entry which is preliminary data.</text>
</comment>
<evidence type="ECO:0000256" key="1">
    <source>
        <dbReference type="ARBA" id="ARBA00022729"/>
    </source>
</evidence>
<dbReference type="InterPro" id="IPR026444">
    <property type="entry name" value="Secre_tail"/>
</dbReference>
<feature type="domain" description="Secretion system C-terminal sorting" evidence="3">
    <location>
        <begin position="408"/>
        <end position="479"/>
    </location>
</feature>
<evidence type="ECO:0000259" key="3">
    <source>
        <dbReference type="Pfam" id="PF18962"/>
    </source>
</evidence>
<feature type="signal peptide" evidence="2">
    <location>
        <begin position="1"/>
        <end position="18"/>
    </location>
</feature>
<accession>V6SLD0</accession>
<dbReference type="SUPFAM" id="SSF63829">
    <property type="entry name" value="Calcium-dependent phosphotriesterase"/>
    <property type="match status" value="1"/>
</dbReference>
<keyword evidence="5" id="KW-1185">Reference proteome</keyword>
<dbReference type="Proteomes" id="UP000018004">
    <property type="component" value="Unassembled WGS sequence"/>
</dbReference>
<dbReference type="Pfam" id="PF18962">
    <property type="entry name" value="Por_Secre_tail"/>
    <property type="match status" value="1"/>
</dbReference>
<dbReference type="PATRIC" id="fig|1341181.4.peg.2178"/>
<sequence>MRKIIFLISFLASLVIYAQDGSLDISFNVQGQVSPETILKLQPDGKIILVERFTGGGGFVESTKINRLNPDGSYDLDFASGIGVTVYPEVKMIALQSDGKIIICGNFDRLENTVTGNLAATGNLARLNQDGSLDTSFSKAPVRNIQTVVVQPDDKILIGGGFLRGIVRLYSNGDVDPFFRSPIDLSSFGIGGGSVLSNMVLLTDNRILAVGNVSIQGNVRRIFLMNSEGELDSNFYEPENIDWTNGDTWNPKFLTVEKTGNILIGWPFKVLSDTNDIIGYNFVRLDPNGNIMNVFQPHPYTDDCVLRVFPSALQDDGKIIIRGSECFDYYGYDFRGIGRLNADGLFDDTFSPGTGTNDYVTDTAVQSDGRIILVGYFTEFNGMLVNNIIRLNSSRLSSSEFNNTDMRVYPNPVTDNLYIQFPNNMNEIDIDELEVFDVTMKKIDFDGLNNDVIDVSDFSSGVYLLKVKTENSIFTSKFVKR</sequence>
<reference evidence="4 5" key="1">
    <citation type="submission" date="2013-08" db="EMBL/GenBank/DDBJ databases">
        <title>Flavobacterium limnosediminis JC2902 genome sequencing.</title>
        <authorList>
            <person name="Lee K."/>
            <person name="Yi H."/>
            <person name="Park S."/>
            <person name="Chun J."/>
        </authorList>
    </citation>
    <scope>NUCLEOTIDE SEQUENCE [LARGE SCALE GENOMIC DNA]</scope>
    <source>
        <strain evidence="4 5">JC2902</strain>
    </source>
</reference>
<dbReference type="AlphaFoldDB" id="V6SLD0"/>
<dbReference type="OrthoDB" id="9805017at2"/>
<dbReference type="InterPro" id="IPR013431">
    <property type="entry name" value="Delta_60_rpt"/>
</dbReference>
<dbReference type="RefSeq" id="WP_023579790.1">
    <property type="nucleotide sequence ID" value="NZ_AVGG01000012.1"/>
</dbReference>